<dbReference type="InParanoid" id="A0A1Y2FHY3"/>
<dbReference type="PANTHER" id="PTHR31360:SF0">
    <property type="entry name" value="OIL BODY-ASSOCIATED PROTEIN 1B"/>
    <property type="match status" value="1"/>
</dbReference>
<keyword evidence="4" id="KW-1185">Reference proteome</keyword>
<evidence type="ECO:0000313" key="4">
    <source>
        <dbReference type="Proteomes" id="UP000193467"/>
    </source>
</evidence>
<sequence length="249" mass="27399">MSQSASQTAPQPPHSQGASGAIASKLESTVMSMNPIKEIHQHLVGLHCYSVDRTRAVPSHHFCSASPTKGVRQCIIYDSDKPNARLIGIEYVIDESVFVNLPEEEKQFWHSHKYEVEQGLIQMGTYSVVPGGIEDLAEQALMKELHSTYGKTIHTWNVDEHSALPLGAPSLMTSFLPSDNLSPLLISGYEKARGSGGALKHKAELRAKYLDTKYEVKKGADAEKGIQFEIKEVEAKKGEVVWKGEGEVD</sequence>
<evidence type="ECO:0000256" key="1">
    <source>
        <dbReference type="ARBA" id="ARBA00009740"/>
    </source>
</evidence>
<protein>
    <recommendedName>
        <fullName evidence="5">DUF1264-domain-containing protein</fullName>
    </recommendedName>
</protein>
<proteinExistence type="inferred from homology"/>
<dbReference type="OrthoDB" id="1901244at2759"/>
<feature type="compositionally biased region" description="Polar residues" evidence="2">
    <location>
        <begin position="1"/>
        <end position="18"/>
    </location>
</feature>
<dbReference type="EMBL" id="MCGR01000020">
    <property type="protein sequence ID" value="ORY82994.1"/>
    <property type="molecule type" value="Genomic_DNA"/>
</dbReference>
<dbReference type="Proteomes" id="UP000193467">
    <property type="component" value="Unassembled WGS sequence"/>
</dbReference>
<dbReference type="Pfam" id="PF06884">
    <property type="entry name" value="DUF1264"/>
    <property type="match status" value="1"/>
</dbReference>
<dbReference type="AlphaFoldDB" id="A0A1Y2FHY3"/>
<feature type="region of interest" description="Disordered" evidence="2">
    <location>
        <begin position="1"/>
        <end position="20"/>
    </location>
</feature>
<dbReference type="STRING" id="106004.A0A1Y2FHY3"/>
<dbReference type="InterPro" id="IPR010686">
    <property type="entry name" value="OBAP-like"/>
</dbReference>
<evidence type="ECO:0000256" key="2">
    <source>
        <dbReference type="SAM" id="MobiDB-lite"/>
    </source>
</evidence>
<gene>
    <name evidence="3" type="ORF">BCR35DRAFT_352144</name>
</gene>
<evidence type="ECO:0000313" key="3">
    <source>
        <dbReference type="EMBL" id="ORY82994.1"/>
    </source>
</evidence>
<evidence type="ECO:0008006" key="5">
    <source>
        <dbReference type="Google" id="ProtNLM"/>
    </source>
</evidence>
<name>A0A1Y2FHY3_9BASI</name>
<reference evidence="3 4" key="1">
    <citation type="submission" date="2016-07" db="EMBL/GenBank/DDBJ databases">
        <title>Pervasive Adenine N6-methylation of Active Genes in Fungi.</title>
        <authorList>
            <consortium name="DOE Joint Genome Institute"/>
            <person name="Mondo S.J."/>
            <person name="Dannebaum R.O."/>
            <person name="Kuo R.C."/>
            <person name="Labutti K."/>
            <person name="Haridas S."/>
            <person name="Kuo A."/>
            <person name="Salamov A."/>
            <person name="Ahrendt S.R."/>
            <person name="Lipzen A."/>
            <person name="Sullivan W."/>
            <person name="Andreopoulos W.B."/>
            <person name="Clum A."/>
            <person name="Lindquist E."/>
            <person name="Daum C."/>
            <person name="Ramamoorthy G.K."/>
            <person name="Gryganskyi A."/>
            <person name="Culley D."/>
            <person name="Magnuson J.K."/>
            <person name="James T.Y."/>
            <person name="O'Malley M.A."/>
            <person name="Stajich J.E."/>
            <person name="Spatafora J.W."/>
            <person name="Visel A."/>
            <person name="Grigoriev I.V."/>
        </authorList>
    </citation>
    <scope>NUCLEOTIDE SEQUENCE [LARGE SCALE GENOMIC DNA]</scope>
    <source>
        <strain evidence="3 4">62-1032</strain>
    </source>
</reference>
<accession>A0A1Y2FHY3</accession>
<dbReference type="PANTHER" id="PTHR31360">
    <property type="match status" value="1"/>
</dbReference>
<comment type="caution">
    <text evidence="3">The sequence shown here is derived from an EMBL/GenBank/DDBJ whole genome shotgun (WGS) entry which is preliminary data.</text>
</comment>
<comment type="similarity">
    <text evidence="1">Belongs to the OBAP family.</text>
</comment>
<organism evidence="3 4">
    <name type="scientific">Leucosporidium creatinivorum</name>
    <dbReference type="NCBI Taxonomy" id="106004"/>
    <lineage>
        <taxon>Eukaryota</taxon>
        <taxon>Fungi</taxon>
        <taxon>Dikarya</taxon>
        <taxon>Basidiomycota</taxon>
        <taxon>Pucciniomycotina</taxon>
        <taxon>Microbotryomycetes</taxon>
        <taxon>Leucosporidiales</taxon>
        <taxon>Leucosporidium</taxon>
    </lineage>
</organism>